<organism evidence="2 4">
    <name type="scientific">Spirodela intermedia</name>
    <name type="common">Intermediate duckweed</name>
    <dbReference type="NCBI Taxonomy" id="51605"/>
    <lineage>
        <taxon>Eukaryota</taxon>
        <taxon>Viridiplantae</taxon>
        <taxon>Streptophyta</taxon>
        <taxon>Embryophyta</taxon>
        <taxon>Tracheophyta</taxon>
        <taxon>Spermatophyta</taxon>
        <taxon>Magnoliopsida</taxon>
        <taxon>Liliopsida</taxon>
        <taxon>Araceae</taxon>
        <taxon>Lemnoideae</taxon>
        <taxon>Spirodela</taxon>
    </lineage>
</organism>
<reference evidence="2" key="1">
    <citation type="submission" date="2020-02" db="EMBL/GenBank/DDBJ databases">
        <authorList>
            <person name="Scholz U."/>
            <person name="Mascher M."/>
            <person name="Fiebig A."/>
        </authorList>
    </citation>
    <scope>NUCLEOTIDE SEQUENCE</scope>
</reference>
<proteinExistence type="predicted"/>
<feature type="signal peptide" evidence="1">
    <location>
        <begin position="1"/>
        <end position="19"/>
    </location>
</feature>
<evidence type="ECO:0000313" key="3">
    <source>
        <dbReference type="EMBL" id="CAA7392781.1"/>
    </source>
</evidence>
<feature type="chain" id="PRO_5036204340" evidence="1">
    <location>
        <begin position="20"/>
        <end position="89"/>
    </location>
</feature>
<dbReference type="Proteomes" id="UP000663760">
    <property type="component" value="Chromosome 3"/>
</dbReference>
<evidence type="ECO:0000256" key="1">
    <source>
        <dbReference type="SAM" id="SignalP"/>
    </source>
</evidence>
<evidence type="ECO:0000313" key="4">
    <source>
        <dbReference type="Proteomes" id="UP000663760"/>
    </source>
</evidence>
<name>A0A7I8K701_SPIIN</name>
<keyword evidence="4" id="KW-1185">Reference proteome</keyword>
<sequence length="89" mass="10160">MDFLFAYLLHIILKTLVFSKPLARISHQKDEHSNICPTFKYLKEFYSWPLIPWCLRGGAVVVVNRQRNSRRGAAVSAETELGGEVVRAV</sequence>
<dbReference type="EMBL" id="LR746266">
    <property type="protein sequence ID" value="CAA7392781.1"/>
    <property type="molecule type" value="Genomic_DNA"/>
</dbReference>
<evidence type="ECO:0000313" key="2">
    <source>
        <dbReference type="EMBL" id="CAA7392779.1"/>
    </source>
</evidence>
<protein>
    <submittedName>
        <fullName evidence="2">Uncharacterized protein</fullName>
    </submittedName>
</protein>
<keyword evidence="1" id="KW-0732">Signal</keyword>
<dbReference type="OrthoDB" id="589017at2759"/>
<gene>
    <name evidence="2" type="ORF">SI8410_03003631</name>
    <name evidence="3" type="ORF">SI8410_03003633</name>
</gene>
<dbReference type="EMBL" id="LR746266">
    <property type="protein sequence ID" value="CAA7392779.1"/>
    <property type="molecule type" value="Genomic_DNA"/>
</dbReference>
<dbReference type="AlphaFoldDB" id="A0A7I8K701"/>
<accession>A0A7I8K701</accession>